<sequence length="933" mass="106467">MLMDAVLFLVLVFISQTTSLRFYVPPNGKKCLKEEIHKNVVVTGSYEFADTTGYITSVHVTDTRGHTLYQRERFTETSGKFAFTADEYDIFEICFSTHSPPNVRGGNREVYLDMKRGVEAKNYNAVAEAEQLKPLEVELRRSKLSSYCGENGGYRSCPFLEFSSPVRLPCQHNYCRECVQNRKTCPVCGTAIDGEVCPDNLLSFLIDTSHETADICANCDQISQPMHFCETCQQALCNRCRHSTHQARMFATHRVVPLEERARVKGRMTCPTHGEPYILYSMESRNLACIVCFNNAAFDSRHHLVQIDAAHKMGCEKLDKATVKLRAFQDDVSEQLQLRRRLASELAESHRIACESIRQTCQEMTDTLLTVRDRLLKKLDEEMDIRIQHFREQMRQLTSLQPTIRLCLLSASIFCSSASKLDFLQCYTDLLKRIQSLISMQCEKPQYTGELTVNSREEFNRALEPFLGLSSFLLCTSVSNGSDGNERNCGAISPKNSFVKRSGSSVVNGCQLLLSKYQLVVDLAGAFGEQFTKVETPLQQYNHEMTKLGKKVQELQRDLTLRRCIIEKDSMTDLIHRCKDLDIRVGQHSAVVSDLQPQLQQIWQEELDRVRRQQVLFREKIEEIITLREKACHIVNAAKQFKPYAVCLAAVTSVIDHKRCHKPDPAPMETICQQINTLEPDSQQRIEAIEKEEQNRRLVQDQKRREEQMKIAAVKKSLKTTKEQKRLMKKSTDGNCRSSRPPLVNISRDRSRGGTDRALLSPCQRRHKNWLTSSRSQSDADEMESSLDISFEFFARSPATDVDFTKVEYEHRFCRSQLFLCSTLLPIMPSFKDTSSSSSSNSSLPDDGHISNQINSTDLCRIRCEERNEMIGSKIPEVPFVPKTIFANLNSPNTILGTYEVREKVLKSLKQRVSVVDANAQFKSTEDEACVYD</sequence>
<keyword evidence="2" id="KW-0479">Metal-binding</keyword>
<dbReference type="Gene3D" id="3.30.40.10">
    <property type="entry name" value="Zinc/RING finger domain, C3HC4 (zinc finger)"/>
    <property type="match status" value="1"/>
</dbReference>
<gene>
    <name evidence="11" type="ORF">X798_04732</name>
</gene>
<dbReference type="InterPro" id="IPR001841">
    <property type="entry name" value="Znf_RING"/>
</dbReference>
<dbReference type="OrthoDB" id="9049620at2759"/>
<dbReference type="Proteomes" id="UP000242913">
    <property type="component" value="Unassembled WGS sequence"/>
</dbReference>
<evidence type="ECO:0000256" key="5">
    <source>
        <dbReference type="PROSITE-ProRule" id="PRU00024"/>
    </source>
</evidence>
<evidence type="ECO:0000259" key="8">
    <source>
        <dbReference type="PROSITE" id="PS50089"/>
    </source>
</evidence>
<dbReference type="InterPro" id="IPR013083">
    <property type="entry name" value="Znf_RING/FYVE/PHD"/>
</dbReference>
<dbReference type="GO" id="GO:0044325">
    <property type="term" value="F:transmembrane transporter binding"/>
    <property type="evidence" value="ECO:0007669"/>
    <property type="project" value="TreeGrafter"/>
</dbReference>
<feature type="domain" description="RING-type" evidence="8">
    <location>
        <begin position="168"/>
        <end position="188"/>
    </location>
</feature>
<evidence type="ECO:0000259" key="10">
    <source>
        <dbReference type="PROSITE" id="PS50866"/>
    </source>
</evidence>
<name>A0A238BSI3_9BILA</name>
<dbReference type="Gene3D" id="3.30.160.60">
    <property type="entry name" value="Classic Zinc Finger"/>
    <property type="match status" value="1"/>
</dbReference>
<dbReference type="Pfam" id="PF00643">
    <property type="entry name" value="zf-B_box"/>
    <property type="match status" value="1"/>
</dbReference>
<dbReference type="PANTHER" id="PTHR22635">
    <property type="entry name" value="RING FINGER PROTEIN 207"/>
    <property type="match status" value="1"/>
</dbReference>
<dbReference type="GO" id="GO:0030544">
    <property type="term" value="F:Hsp70 protein binding"/>
    <property type="evidence" value="ECO:0007669"/>
    <property type="project" value="InterPro"/>
</dbReference>
<dbReference type="InterPro" id="IPR000315">
    <property type="entry name" value="Znf_B-box"/>
</dbReference>
<dbReference type="EMBL" id="KZ270011">
    <property type="protein sequence ID" value="OZC08253.1"/>
    <property type="molecule type" value="Genomic_DNA"/>
</dbReference>
<evidence type="ECO:0000259" key="9">
    <source>
        <dbReference type="PROSITE" id="PS50119"/>
    </source>
</evidence>
<feature type="signal peptide" evidence="7">
    <location>
        <begin position="1"/>
        <end position="19"/>
    </location>
</feature>
<dbReference type="SMART" id="SM00336">
    <property type="entry name" value="BBOX"/>
    <property type="match status" value="1"/>
</dbReference>
<keyword evidence="7" id="KW-0732">Signal</keyword>
<feature type="compositionally biased region" description="Basic and acidic residues" evidence="6">
    <location>
        <begin position="723"/>
        <end position="732"/>
    </location>
</feature>
<keyword evidence="3 5" id="KW-0863">Zinc-finger</keyword>
<evidence type="ECO:0000256" key="7">
    <source>
        <dbReference type="SAM" id="SignalP"/>
    </source>
</evidence>
<feature type="domain" description="GOLD" evidence="10">
    <location>
        <begin position="29"/>
        <end position="141"/>
    </location>
</feature>
<evidence type="ECO:0000256" key="6">
    <source>
        <dbReference type="SAM" id="MobiDB-lite"/>
    </source>
</evidence>
<evidence type="ECO:0000256" key="2">
    <source>
        <dbReference type="ARBA" id="ARBA00022723"/>
    </source>
</evidence>
<dbReference type="GO" id="GO:0008270">
    <property type="term" value="F:zinc ion binding"/>
    <property type="evidence" value="ECO:0007669"/>
    <property type="project" value="UniProtKB-KW"/>
</dbReference>
<dbReference type="CDD" id="cd19814">
    <property type="entry name" value="Bbox1_RNF207-like"/>
    <property type="match status" value="1"/>
</dbReference>
<protein>
    <recommendedName>
        <fullName evidence="1">RING finger protein 207</fullName>
    </recommendedName>
</protein>
<proteinExistence type="predicted"/>
<dbReference type="GO" id="GO:0048471">
    <property type="term" value="C:perinuclear region of cytoplasm"/>
    <property type="evidence" value="ECO:0007669"/>
    <property type="project" value="TreeGrafter"/>
</dbReference>
<feature type="domain" description="B box-type" evidence="9">
    <location>
        <begin position="211"/>
        <end position="258"/>
    </location>
</feature>
<evidence type="ECO:0000256" key="4">
    <source>
        <dbReference type="ARBA" id="ARBA00022833"/>
    </source>
</evidence>
<dbReference type="InterPro" id="IPR017907">
    <property type="entry name" value="Znf_RING_CS"/>
</dbReference>
<keyword evidence="12" id="KW-1185">Reference proteome</keyword>
<dbReference type="PROSITE" id="PS50119">
    <property type="entry name" value="ZF_BBOX"/>
    <property type="match status" value="1"/>
</dbReference>
<dbReference type="InterPro" id="IPR039320">
    <property type="entry name" value="RNF207"/>
</dbReference>
<organism evidence="11 12">
    <name type="scientific">Onchocerca flexuosa</name>
    <dbReference type="NCBI Taxonomy" id="387005"/>
    <lineage>
        <taxon>Eukaryota</taxon>
        <taxon>Metazoa</taxon>
        <taxon>Ecdysozoa</taxon>
        <taxon>Nematoda</taxon>
        <taxon>Chromadorea</taxon>
        <taxon>Rhabditida</taxon>
        <taxon>Spirurina</taxon>
        <taxon>Spiruromorpha</taxon>
        <taxon>Filarioidea</taxon>
        <taxon>Onchocercidae</taxon>
        <taxon>Onchocerca</taxon>
    </lineage>
</organism>
<dbReference type="SUPFAM" id="SSF57850">
    <property type="entry name" value="RING/U-box"/>
    <property type="match status" value="1"/>
</dbReference>
<dbReference type="AlphaFoldDB" id="A0A238BSI3"/>
<feature type="region of interest" description="Disordered" evidence="6">
    <location>
        <begin position="723"/>
        <end position="757"/>
    </location>
</feature>
<evidence type="ECO:0000256" key="1">
    <source>
        <dbReference type="ARBA" id="ARBA00021526"/>
    </source>
</evidence>
<accession>A0A238BSI3</accession>
<evidence type="ECO:0000256" key="3">
    <source>
        <dbReference type="ARBA" id="ARBA00022771"/>
    </source>
</evidence>
<keyword evidence="4" id="KW-0862">Zinc</keyword>
<feature type="chain" id="PRO_5011991656" description="RING finger protein 207" evidence="7">
    <location>
        <begin position="20"/>
        <end position="933"/>
    </location>
</feature>
<dbReference type="PROSITE" id="PS50089">
    <property type="entry name" value="ZF_RING_2"/>
    <property type="match status" value="1"/>
</dbReference>
<reference evidence="11 12" key="1">
    <citation type="submission" date="2015-12" db="EMBL/GenBank/DDBJ databases">
        <title>Draft genome of the nematode, Onchocerca flexuosa.</title>
        <authorList>
            <person name="Mitreva M."/>
        </authorList>
    </citation>
    <scope>NUCLEOTIDE SEQUENCE [LARGE SCALE GENOMIC DNA]</scope>
    <source>
        <strain evidence="11">Red Deer</strain>
    </source>
</reference>
<dbReference type="PROSITE" id="PS50866">
    <property type="entry name" value="GOLD"/>
    <property type="match status" value="1"/>
</dbReference>
<dbReference type="SMART" id="SM00184">
    <property type="entry name" value="RING"/>
    <property type="match status" value="1"/>
</dbReference>
<evidence type="ECO:0000313" key="12">
    <source>
        <dbReference type="Proteomes" id="UP000242913"/>
    </source>
</evidence>
<dbReference type="Pfam" id="PF01105">
    <property type="entry name" value="EMP24_GP25L"/>
    <property type="match status" value="1"/>
</dbReference>
<dbReference type="PANTHER" id="PTHR22635:SF0">
    <property type="entry name" value="RING FINGER PROTEIN 207"/>
    <property type="match status" value="1"/>
</dbReference>
<evidence type="ECO:0000313" key="11">
    <source>
        <dbReference type="EMBL" id="OZC08253.1"/>
    </source>
</evidence>
<dbReference type="Gene3D" id="1.20.58.1540">
    <property type="entry name" value="Actin interacting protein 3, C-terminal domain"/>
    <property type="match status" value="1"/>
</dbReference>
<dbReference type="InterPro" id="IPR009038">
    <property type="entry name" value="GOLD_dom"/>
</dbReference>
<dbReference type="PROSITE" id="PS00518">
    <property type="entry name" value="ZF_RING_1"/>
    <property type="match status" value="1"/>
</dbReference>
<dbReference type="SMART" id="SM01190">
    <property type="entry name" value="EMP24_GP25L"/>
    <property type="match status" value="1"/>
</dbReference>